<dbReference type="RefSeq" id="XP_066709933.1">
    <property type="nucleotide sequence ID" value="XM_066864972.1"/>
</dbReference>
<dbReference type="EMBL" id="JAQQWL010000013">
    <property type="protein sequence ID" value="KAK8043080.1"/>
    <property type="molecule type" value="Genomic_DNA"/>
</dbReference>
<name>A0ABR1T922_9PEZI</name>
<evidence type="ECO:0000313" key="2">
    <source>
        <dbReference type="Proteomes" id="UP001480595"/>
    </source>
</evidence>
<organism evidence="1 2">
    <name type="scientific">Apiospora phragmitis</name>
    <dbReference type="NCBI Taxonomy" id="2905665"/>
    <lineage>
        <taxon>Eukaryota</taxon>
        <taxon>Fungi</taxon>
        <taxon>Dikarya</taxon>
        <taxon>Ascomycota</taxon>
        <taxon>Pezizomycotina</taxon>
        <taxon>Sordariomycetes</taxon>
        <taxon>Xylariomycetidae</taxon>
        <taxon>Amphisphaeriales</taxon>
        <taxon>Apiosporaceae</taxon>
        <taxon>Apiospora</taxon>
    </lineage>
</organism>
<accession>A0ABR1T922</accession>
<reference evidence="1 2" key="1">
    <citation type="submission" date="2023-01" db="EMBL/GenBank/DDBJ databases">
        <title>Analysis of 21 Apiospora genomes using comparative genomics revels a genus with tremendous synthesis potential of carbohydrate active enzymes and secondary metabolites.</title>
        <authorList>
            <person name="Sorensen T."/>
        </authorList>
    </citation>
    <scope>NUCLEOTIDE SEQUENCE [LARGE SCALE GENOMIC DNA]</scope>
    <source>
        <strain evidence="1 2">CBS 135458</strain>
    </source>
</reference>
<proteinExistence type="predicted"/>
<protein>
    <submittedName>
        <fullName evidence="1">Uncharacterized protein</fullName>
    </submittedName>
</protein>
<dbReference type="GeneID" id="92098035"/>
<dbReference type="Proteomes" id="UP001480595">
    <property type="component" value="Unassembled WGS sequence"/>
</dbReference>
<evidence type="ECO:0000313" key="1">
    <source>
        <dbReference type="EMBL" id="KAK8043080.1"/>
    </source>
</evidence>
<gene>
    <name evidence="1" type="ORF">PG994_013563</name>
</gene>
<keyword evidence="2" id="KW-1185">Reference proteome</keyword>
<comment type="caution">
    <text evidence="1">The sequence shown here is derived from an EMBL/GenBank/DDBJ whole genome shotgun (WGS) entry which is preliminary data.</text>
</comment>
<sequence>MGVSGHRITHECLHAHSQIRNVGTSSKTLYRRRVVQEPSRSSESREARTCGLKQESLSIRRHTTYHPGSQYTDPLDKDRVHPIGFQSDWLNWFEKWCDVHERLEPLPRGWHAALAEAHRQLAQARRDPAYARCDAWAPFDFEVPPYDDRWQAWDLVAAAGGAEMRRELRNRDPPRQFADLQQKQAAAGSGSKFRDEQALRELLDVQARTFLAVNAQGDPLPFLTISEVGAHREADDAWILVRGTTPRMMFTMSPSWKLVGKLAVPRLEAAVRENDGTDGLPLYKTYGKEVPILLSNPGGPIDESLPGFYPAMVSVISKYRCGYIMDPPSAPRAEADLTPFTARTLRFQDNPNLGVYFALGRYVYDMTMTDASELFAQWHSTDILLESPYDSMRIGRIVNEISVDQIQAHHVVLDKWVYDITVPDEGDACGLFRDPQEIGGTDATEILNDEGTPAPARGALGMLKANYQSRIVYRVRETEMAQVMFDDLTAHNDPVGPGAWVAIGDNVWDVTGGAGDEAWLQELYPHLLVVRLDLTAFGSMDIS</sequence>